<comment type="caution">
    <text evidence="7">The sequence shown here is derived from an EMBL/GenBank/DDBJ whole genome shotgun (WGS) entry which is preliminary data.</text>
</comment>
<keyword evidence="5" id="KW-0408">Iron</keyword>
<evidence type="ECO:0000256" key="3">
    <source>
        <dbReference type="ARBA" id="ARBA00022964"/>
    </source>
</evidence>
<sequence>MNQRLDITYADSVIGAEINHLDLTQPLSEDCFAAIETTFNERSVLCLRHQSLSEPQLINFAERFGEIEQIFLTHYAHPQYPQILLVSNIKENGRDIGHADAGRVWHSDMSYTQSPPRATMLYALEVPMENGVALGSTQFASAAAAYDSLSEATKTRLEGLRALHQVAGRRRQTGTGQQDLHLREQQPSVIHPVVRTHPFTGRKCLYVNKGECQAIEGVDTDEALALVDELADRIVEPQFRYVHQWRVGDLLIWDNCSVQHLATFDYEWPKHRRLMHRITVGGSIPF</sequence>
<dbReference type="GO" id="GO:0006790">
    <property type="term" value="P:sulfur compound metabolic process"/>
    <property type="evidence" value="ECO:0007669"/>
    <property type="project" value="TreeGrafter"/>
</dbReference>
<accession>W4LA48</accession>
<dbReference type="InterPro" id="IPR051323">
    <property type="entry name" value="AtsK-like"/>
</dbReference>
<evidence type="ECO:0000256" key="1">
    <source>
        <dbReference type="ARBA" id="ARBA00005896"/>
    </source>
</evidence>
<proteinExistence type="inferred from homology"/>
<dbReference type="PANTHER" id="PTHR30468:SF1">
    <property type="entry name" value="ALPHA-KETOGLUTARATE-DEPENDENT SULFONATE DIOXYGENASE"/>
    <property type="match status" value="1"/>
</dbReference>
<keyword evidence="8" id="KW-1185">Reference proteome</keyword>
<dbReference type="GO" id="GO:0046872">
    <property type="term" value="F:metal ion binding"/>
    <property type="evidence" value="ECO:0007669"/>
    <property type="project" value="UniProtKB-KW"/>
</dbReference>
<evidence type="ECO:0000313" key="8">
    <source>
        <dbReference type="Proteomes" id="UP000019141"/>
    </source>
</evidence>
<name>W4LA48_ENTF1</name>
<dbReference type="EMBL" id="AZHW01000977">
    <property type="protein sequence ID" value="ETW94973.1"/>
    <property type="molecule type" value="Genomic_DNA"/>
</dbReference>
<dbReference type="GO" id="GO:0005737">
    <property type="term" value="C:cytoplasm"/>
    <property type="evidence" value="ECO:0007669"/>
    <property type="project" value="TreeGrafter"/>
</dbReference>
<comment type="similarity">
    <text evidence="1">Belongs to the TfdA dioxygenase family.</text>
</comment>
<evidence type="ECO:0000256" key="5">
    <source>
        <dbReference type="ARBA" id="ARBA00023004"/>
    </source>
</evidence>
<dbReference type="HOGENOM" id="CLU_036005_2_1_7"/>
<dbReference type="InterPro" id="IPR042098">
    <property type="entry name" value="TauD-like_sf"/>
</dbReference>
<dbReference type="GO" id="GO:0000908">
    <property type="term" value="F:taurine dioxygenase activity"/>
    <property type="evidence" value="ECO:0007669"/>
    <property type="project" value="TreeGrafter"/>
</dbReference>
<dbReference type="PANTHER" id="PTHR30468">
    <property type="entry name" value="ALPHA-KETOGLUTARATE-DEPENDENT SULFONATE DIOXYGENASE"/>
    <property type="match status" value="1"/>
</dbReference>
<evidence type="ECO:0000256" key="2">
    <source>
        <dbReference type="ARBA" id="ARBA00022723"/>
    </source>
</evidence>
<feature type="domain" description="TauD/TfdA-like" evidence="6">
    <location>
        <begin position="13"/>
        <end position="279"/>
    </location>
</feature>
<evidence type="ECO:0000259" key="6">
    <source>
        <dbReference type="Pfam" id="PF02668"/>
    </source>
</evidence>
<dbReference type="Gene3D" id="3.60.130.10">
    <property type="entry name" value="Clavaminate synthase-like"/>
    <property type="match status" value="1"/>
</dbReference>
<gene>
    <name evidence="7" type="ORF">ETSY1_32585</name>
</gene>
<keyword evidence="2" id="KW-0479">Metal-binding</keyword>
<dbReference type="Pfam" id="PF02668">
    <property type="entry name" value="TauD"/>
    <property type="match status" value="1"/>
</dbReference>
<dbReference type="InterPro" id="IPR003819">
    <property type="entry name" value="TauD/TfdA-like"/>
</dbReference>
<evidence type="ECO:0000256" key="4">
    <source>
        <dbReference type="ARBA" id="ARBA00023002"/>
    </source>
</evidence>
<dbReference type="AlphaFoldDB" id="W4LA48"/>
<dbReference type="Proteomes" id="UP000019141">
    <property type="component" value="Unassembled WGS sequence"/>
</dbReference>
<keyword evidence="4" id="KW-0560">Oxidoreductase</keyword>
<evidence type="ECO:0000313" key="7">
    <source>
        <dbReference type="EMBL" id="ETW94973.1"/>
    </source>
</evidence>
<dbReference type="SUPFAM" id="SSF51197">
    <property type="entry name" value="Clavaminate synthase-like"/>
    <property type="match status" value="1"/>
</dbReference>
<protein>
    <recommendedName>
        <fullName evidence="6">TauD/TfdA-like domain-containing protein</fullName>
    </recommendedName>
</protein>
<organism evidence="7 8">
    <name type="scientific">Entotheonella factor</name>
    <dbReference type="NCBI Taxonomy" id="1429438"/>
    <lineage>
        <taxon>Bacteria</taxon>
        <taxon>Pseudomonadati</taxon>
        <taxon>Nitrospinota/Tectimicrobiota group</taxon>
        <taxon>Candidatus Tectimicrobiota</taxon>
        <taxon>Candidatus Entotheonellia</taxon>
        <taxon>Candidatus Entotheonellales</taxon>
        <taxon>Candidatus Entotheonellaceae</taxon>
        <taxon>Candidatus Entotheonella</taxon>
    </lineage>
</organism>
<keyword evidence="3" id="KW-0223">Dioxygenase</keyword>
<reference evidence="7 8" key="1">
    <citation type="journal article" date="2014" name="Nature">
        <title>An environmental bacterial taxon with a large and distinct metabolic repertoire.</title>
        <authorList>
            <person name="Wilson M.C."/>
            <person name="Mori T."/>
            <person name="Ruckert C."/>
            <person name="Uria A.R."/>
            <person name="Helf M.J."/>
            <person name="Takada K."/>
            <person name="Gernert C."/>
            <person name="Steffens U.A."/>
            <person name="Heycke N."/>
            <person name="Schmitt S."/>
            <person name="Rinke C."/>
            <person name="Helfrich E.J."/>
            <person name="Brachmann A.O."/>
            <person name="Gurgui C."/>
            <person name="Wakimoto T."/>
            <person name="Kracht M."/>
            <person name="Crusemann M."/>
            <person name="Hentschel U."/>
            <person name="Abe I."/>
            <person name="Matsunaga S."/>
            <person name="Kalinowski J."/>
            <person name="Takeyama H."/>
            <person name="Piel J."/>
        </authorList>
    </citation>
    <scope>NUCLEOTIDE SEQUENCE [LARGE SCALE GENOMIC DNA]</scope>
    <source>
        <strain evidence="8">TSY1</strain>
    </source>
</reference>